<comment type="caution">
    <text evidence="2">The sequence shown here is derived from an EMBL/GenBank/DDBJ whole genome shotgun (WGS) entry which is preliminary data.</text>
</comment>
<name>A0AAD9ZIQ6_9LECA</name>
<feature type="compositionally biased region" description="Acidic residues" evidence="1">
    <location>
        <begin position="100"/>
        <end position="110"/>
    </location>
</feature>
<feature type="compositionally biased region" description="Basic and acidic residues" evidence="1">
    <location>
        <begin position="111"/>
        <end position="128"/>
    </location>
</feature>
<evidence type="ECO:0000256" key="1">
    <source>
        <dbReference type="SAM" id="MobiDB-lite"/>
    </source>
</evidence>
<feature type="region of interest" description="Disordered" evidence="1">
    <location>
        <begin position="703"/>
        <end position="726"/>
    </location>
</feature>
<evidence type="ECO:0000313" key="2">
    <source>
        <dbReference type="EMBL" id="KAK3178427.1"/>
    </source>
</evidence>
<dbReference type="AlphaFoldDB" id="A0AAD9ZIQ6"/>
<feature type="region of interest" description="Disordered" evidence="1">
    <location>
        <begin position="39"/>
        <end position="172"/>
    </location>
</feature>
<organism evidence="2 3">
    <name type="scientific">Lepraria neglecta</name>
    <dbReference type="NCBI Taxonomy" id="209136"/>
    <lineage>
        <taxon>Eukaryota</taxon>
        <taxon>Fungi</taxon>
        <taxon>Dikarya</taxon>
        <taxon>Ascomycota</taxon>
        <taxon>Pezizomycotina</taxon>
        <taxon>Lecanoromycetes</taxon>
        <taxon>OSLEUM clade</taxon>
        <taxon>Lecanoromycetidae</taxon>
        <taxon>Lecanorales</taxon>
        <taxon>Lecanorineae</taxon>
        <taxon>Stereocaulaceae</taxon>
        <taxon>Lepraria</taxon>
    </lineage>
</organism>
<feature type="compositionally biased region" description="Polar residues" evidence="1">
    <location>
        <begin position="753"/>
        <end position="764"/>
    </location>
</feature>
<evidence type="ECO:0000313" key="3">
    <source>
        <dbReference type="Proteomes" id="UP001276659"/>
    </source>
</evidence>
<keyword evidence="3" id="KW-1185">Reference proteome</keyword>
<feature type="compositionally biased region" description="Basic and acidic residues" evidence="1">
    <location>
        <begin position="243"/>
        <end position="255"/>
    </location>
</feature>
<dbReference type="EMBL" id="JASNWA010000003">
    <property type="protein sequence ID" value="KAK3178427.1"/>
    <property type="molecule type" value="Genomic_DNA"/>
</dbReference>
<feature type="compositionally biased region" description="Low complexity" evidence="1">
    <location>
        <begin position="86"/>
        <end position="95"/>
    </location>
</feature>
<sequence>MESSALEEKPLIMVVDDSQGASAVKPMRLQMPEPQYHSIVPIEHDGSSPEEQVDGGNEMPEEDARSVVGFSIGRAQTRLTSPQTPAAEKAAAMAGTEGGELFDGDADEPDKEQGDADHHHTSPLRSEDDGATASTPIGRPHTANFPSPWRATAKPFERSKTDQHGDHPLEPISMFPDINVRRYLSNLNLPSIPKTPSFRDFSVPSLSSILSNARSCSPLRKTPTRQKRASTYAEPGSSSALDRQLERRPTEDRGRGQNGTSAARRAADWNAASVRGGADVGNRGHQRAASDSVTSPQHPPLRRSTSDQSLLLRRVTSTGSSLGDDSRWENVQEQVNSRMKAIKDSLQDSSIKLPSMPNLSGLNLGSFRPDFTRSRAPSEAKQPIHASNVQRKFDIATTLTTGDSETSSRDLQKSSNFEAFQANRKASKANPSYFENALENLTGDIVVIGGYRGSILRSAQPPYRQLWVPVKVGLNIRRVNLEVGLQPEDEENMENHIWASGMLSHIGPVDMGRRLLKRLRTCKNVQENRLRVHDYGYDWRLSPHLLSRRLITFLEKLECNAPGVPKGERGATIIAHSMGGLITRHAVNQRPELFAGVVYAGVPQHCVNILGPLRNGDEVLLSSKVLTAQVNFTLRSSYLLLPDDGKCFINKETKEEYPVDFFDVEQWKQYAWSPCIAPALPPINPPENKTFFGSVTEMLPSMPSLPLSGRKPSGPRPGDDKSNLAHSANTASTKINDLADPTITRALDPQFSPPSSLSTNGNTQQCTIPLPDAIAYLERTLNDILNFKSQLVHNSCHAAVNAYPPLAVLYANNTPTVAAARVSSRETIKHADAYDDLQFGSGDGVCLARAAMLPEGYRCAKGGRVRTERGHVGLLGDLETVGKCLIAVIHERRQGIGLGVQEKTTALIAS</sequence>
<dbReference type="PANTHER" id="PTHR11440">
    <property type="entry name" value="LECITHIN-CHOLESTEROL ACYLTRANSFERASE-RELATED"/>
    <property type="match status" value="1"/>
</dbReference>
<reference evidence="2" key="1">
    <citation type="submission" date="2022-11" db="EMBL/GenBank/DDBJ databases">
        <title>Chromosomal genome sequence assembly and mating type (MAT) locus characterization of the leprose asexual lichenized fungus Lepraria neglecta (Nyl.) Erichsen.</title>
        <authorList>
            <person name="Allen J.L."/>
            <person name="Pfeffer B."/>
        </authorList>
    </citation>
    <scope>NUCLEOTIDE SEQUENCE</scope>
    <source>
        <strain evidence="2">Allen 5258</strain>
    </source>
</reference>
<feature type="region of interest" description="Disordered" evidence="1">
    <location>
        <begin position="745"/>
        <end position="764"/>
    </location>
</feature>
<gene>
    <name evidence="2" type="ORF">OEA41_000562</name>
</gene>
<proteinExistence type="predicted"/>
<accession>A0AAD9ZIQ6</accession>
<feature type="compositionally biased region" description="Basic and acidic residues" evidence="1">
    <location>
        <begin position="155"/>
        <end position="169"/>
    </location>
</feature>
<protein>
    <submittedName>
        <fullName evidence="2">Uncharacterized protein</fullName>
    </submittedName>
</protein>
<feature type="compositionally biased region" description="Low complexity" evidence="1">
    <location>
        <begin position="262"/>
        <end position="272"/>
    </location>
</feature>
<dbReference type="Gene3D" id="3.40.50.1820">
    <property type="entry name" value="alpha/beta hydrolase"/>
    <property type="match status" value="1"/>
</dbReference>
<dbReference type="InterPro" id="IPR029058">
    <property type="entry name" value="AB_hydrolase_fold"/>
</dbReference>
<feature type="region of interest" description="Disordered" evidence="1">
    <location>
        <begin position="214"/>
        <end position="311"/>
    </location>
</feature>
<dbReference type="Proteomes" id="UP001276659">
    <property type="component" value="Unassembled WGS sequence"/>
</dbReference>
<dbReference type="SUPFAM" id="SSF53474">
    <property type="entry name" value="alpha/beta-Hydrolases"/>
    <property type="match status" value="1"/>
</dbReference>